<dbReference type="Proteomes" id="UP000005408">
    <property type="component" value="Unassembled WGS sequence"/>
</dbReference>
<proteinExistence type="predicted"/>
<keyword evidence="1" id="KW-0862">Zinc</keyword>
<keyword evidence="1" id="KW-0863">Zinc-finger</keyword>
<keyword evidence="4" id="KW-1185">Reference proteome</keyword>
<evidence type="ECO:0000313" key="3">
    <source>
        <dbReference type="EnsemblMetazoa" id="G33591.1:cds"/>
    </source>
</evidence>
<dbReference type="GO" id="GO:0008270">
    <property type="term" value="F:zinc ion binding"/>
    <property type="evidence" value="ECO:0007669"/>
    <property type="project" value="UniProtKB-KW"/>
</dbReference>
<evidence type="ECO:0000313" key="4">
    <source>
        <dbReference type="Proteomes" id="UP000005408"/>
    </source>
</evidence>
<dbReference type="PROSITE" id="PS00028">
    <property type="entry name" value="ZINC_FINGER_C2H2_1"/>
    <property type="match status" value="1"/>
</dbReference>
<dbReference type="PANTHER" id="PTHR33845">
    <property type="entry name" value="C2H2-TYPE DOMAIN-CONTAINING PROTEIN"/>
    <property type="match status" value="1"/>
</dbReference>
<dbReference type="AlphaFoldDB" id="A0A8W8MK47"/>
<dbReference type="PANTHER" id="PTHR33845:SF1">
    <property type="entry name" value="C2H2-TYPE DOMAIN-CONTAINING PROTEIN"/>
    <property type="match status" value="1"/>
</dbReference>
<reference evidence="3" key="1">
    <citation type="submission" date="2022-08" db="UniProtKB">
        <authorList>
            <consortium name="EnsemblMetazoa"/>
        </authorList>
    </citation>
    <scope>IDENTIFICATION</scope>
    <source>
        <strain evidence="3">05x7-T-G4-1.051#20</strain>
    </source>
</reference>
<evidence type="ECO:0000259" key="2">
    <source>
        <dbReference type="PROSITE" id="PS50157"/>
    </source>
</evidence>
<keyword evidence="1" id="KW-0479">Metal-binding</keyword>
<dbReference type="InterPro" id="IPR013087">
    <property type="entry name" value="Znf_C2H2_type"/>
</dbReference>
<evidence type="ECO:0000256" key="1">
    <source>
        <dbReference type="PROSITE-ProRule" id="PRU00042"/>
    </source>
</evidence>
<sequence length="901" mass="102274">MDENALGLAAECPAMCNFYNGSGGSECDLANVCSVYECDRDIMNHLYSLQSAQILDRCVSNAHICPEYIVILYRSGYFIIDKAVLSMKICLKHREELGARWKRSKRTCSYPGHRGNMKADRGASPTMCKELWLKTRQTIPVESAICKRCSMDHKKNVSPSYNVEYVEELEWCRQICRILHTDNSTKSKSHVPHVPAIVENKETAFDIDVHSVPSSQDTDTVGTDMEFEILSTSSCYPSLPSSQDWYEQNKTPKEKLNEALLRLSDNKFQPLKSQLTRPWSELAKSAKYYYISKAKEAVMIVLSIIAPGQEDTVLSKLSPSFTNESDATDKATQQLIEAYHVTADKKTQLQILSLFANNFTKEKLLQLVPSLTQSKIDAARKHASVMGPGQILNPPKIYRIRLTRPKLLHFLEYVSMPSISQVLGFGTMQLHLSSGEKIQIPKVIRNAVSARIIANYLEYCKETEFQTFSRASLYRILKACRASKRKAMHGLDNTTALGMIAMESLQKVVTRLGEYGLDMEKKDTLIDMINICNQHLKFDVKSHFSRSSSCSDHCTMFALSDPTDTCFSNLKRALESNNGLKGTKTCVISIDNAEEPKIKSKIPQISLLNNFRFDVDSVIAKRAYQIGCGRLIETNTLKDQHLNVGEMNGFEVLEEFPSHAVDVGQVCVRMRNPNIQNEMEEEQNQDQDQGHLNNDLYACPDPYCQKQYVRSANLEKHLALGNHLYRKAEETGIDCGIKIWVEKCSAIREKYAHICETVLSQSRDTGIFSQSSGGWALKSVAKCNRFSLNVKEYVKKIFESCEKTGKRPNYAALSGELQKACDENGQRLFRPFEWLTANQLRNLFASYINNKKKNYRDRQILLVEVPETDEHLQEIVMNLKAEERQQTVSDMYENVFYAANT</sequence>
<name>A0A8W8MK47_MAGGI</name>
<feature type="domain" description="C2H2-type" evidence="2">
    <location>
        <begin position="697"/>
        <end position="728"/>
    </location>
</feature>
<protein>
    <recommendedName>
        <fullName evidence="2">C2H2-type domain-containing protein</fullName>
    </recommendedName>
</protein>
<organism evidence="3 4">
    <name type="scientific">Magallana gigas</name>
    <name type="common">Pacific oyster</name>
    <name type="synonym">Crassostrea gigas</name>
    <dbReference type="NCBI Taxonomy" id="29159"/>
    <lineage>
        <taxon>Eukaryota</taxon>
        <taxon>Metazoa</taxon>
        <taxon>Spiralia</taxon>
        <taxon>Lophotrochozoa</taxon>
        <taxon>Mollusca</taxon>
        <taxon>Bivalvia</taxon>
        <taxon>Autobranchia</taxon>
        <taxon>Pteriomorphia</taxon>
        <taxon>Ostreida</taxon>
        <taxon>Ostreoidea</taxon>
        <taxon>Ostreidae</taxon>
        <taxon>Magallana</taxon>
    </lineage>
</organism>
<dbReference type="EnsemblMetazoa" id="G33591.1">
    <property type="protein sequence ID" value="G33591.1:cds"/>
    <property type="gene ID" value="G33591"/>
</dbReference>
<dbReference type="PROSITE" id="PS50157">
    <property type="entry name" value="ZINC_FINGER_C2H2_2"/>
    <property type="match status" value="1"/>
</dbReference>
<accession>A0A8W8MK47</accession>